<dbReference type="AlphaFoldDB" id="A0A448WXB5"/>
<accession>A0A448WXB5</accession>
<reference evidence="2" key="1">
    <citation type="submission" date="2018-11" db="EMBL/GenBank/DDBJ databases">
        <authorList>
            <consortium name="Pathogen Informatics"/>
        </authorList>
    </citation>
    <scope>NUCLEOTIDE SEQUENCE</scope>
</reference>
<dbReference type="Proteomes" id="UP000784294">
    <property type="component" value="Unassembled WGS sequence"/>
</dbReference>
<evidence type="ECO:0000256" key="1">
    <source>
        <dbReference type="SAM" id="MobiDB-lite"/>
    </source>
</evidence>
<sequence>MTPLALAPISETTDKVGFVRRSCLVRSFESDHNITQIQKSSEPSQQQAESRTIVKQTRKPRMIASDSLLSGSEGANKRDFFFPESDIRLIGLPLLKSPEVSVI</sequence>
<organism evidence="2 3">
    <name type="scientific">Protopolystoma xenopodis</name>
    <dbReference type="NCBI Taxonomy" id="117903"/>
    <lineage>
        <taxon>Eukaryota</taxon>
        <taxon>Metazoa</taxon>
        <taxon>Spiralia</taxon>
        <taxon>Lophotrochozoa</taxon>
        <taxon>Platyhelminthes</taxon>
        <taxon>Monogenea</taxon>
        <taxon>Polyopisthocotylea</taxon>
        <taxon>Polystomatidea</taxon>
        <taxon>Polystomatidae</taxon>
        <taxon>Protopolystoma</taxon>
    </lineage>
</organism>
<feature type="region of interest" description="Disordered" evidence="1">
    <location>
        <begin position="34"/>
        <end position="55"/>
    </location>
</feature>
<gene>
    <name evidence="2" type="ORF">PXEA_LOCUS15889</name>
</gene>
<proteinExistence type="predicted"/>
<keyword evidence="3" id="KW-1185">Reference proteome</keyword>
<protein>
    <submittedName>
        <fullName evidence="2">Uncharacterized protein</fullName>
    </submittedName>
</protein>
<comment type="caution">
    <text evidence="2">The sequence shown here is derived from an EMBL/GenBank/DDBJ whole genome shotgun (WGS) entry which is preliminary data.</text>
</comment>
<dbReference type="EMBL" id="CAAALY010056508">
    <property type="protein sequence ID" value="VEL22449.1"/>
    <property type="molecule type" value="Genomic_DNA"/>
</dbReference>
<name>A0A448WXB5_9PLAT</name>
<evidence type="ECO:0000313" key="2">
    <source>
        <dbReference type="EMBL" id="VEL22449.1"/>
    </source>
</evidence>
<evidence type="ECO:0000313" key="3">
    <source>
        <dbReference type="Proteomes" id="UP000784294"/>
    </source>
</evidence>